<dbReference type="PANTHER" id="PTHR46796">
    <property type="entry name" value="HTH-TYPE TRANSCRIPTIONAL ACTIVATOR RHAS-RELATED"/>
    <property type="match status" value="1"/>
</dbReference>
<dbReference type="RefSeq" id="WP_190889818.1">
    <property type="nucleotide sequence ID" value="NZ_JACWZY010000025.1"/>
</dbReference>
<evidence type="ECO:0000259" key="4">
    <source>
        <dbReference type="PROSITE" id="PS01124"/>
    </source>
</evidence>
<dbReference type="PANTHER" id="PTHR46796:SF13">
    <property type="entry name" value="HTH-TYPE TRANSCRIPTIONAL ACTIVATOR RHAS"/>
    <property type="match status" value="1"/>
</dbReference>
<comment type="caution">
    <text evidence="5">The sequence shown here is derived from an EMBL/GenBank/DDBJ whole genome shotgun (WGS) entry which is preliminary data.</text>
</comment>
<evidence type="ECO:0000313" key="6">
    <source>
        <dbReference type="Proteomes" id="UP000598820"/>
    </source>
</evidence>
<dbReference type="GO" id="GO:0043565">
    <property type="term" value="F:sequence-specific DNA binding"/>
    <property type="evidence" value="ECO:0007669"/>
    <property type="project" value="InterPro"/>
</dbReference>
<dbReference type="Proteomes" id="UP000598820">
    <property type="component" value="Unassembled WGS sequence"/>
</dbReference>
<dbReference type="InterPro" id="IPR046532">
    <property type="entry name" value="DUF6597"/>
</dbReference>
<dbReference type="GO" id="GO:0003700">
    <property type="term" value="F:DNA-binding transcription factor activity"/>
    <property type="evidence" value="ECO:0007669"/>
    <property type="project" value="InterPro"/>
</dbReference>
<dbReference type="Pfam" id="PF12833">
    <property type="entry name" value="HTH_18"/>
    <property type="match status" value="1"/>
</dbReference>
<keyword evidence="3" id="KW-0804">Transcription</keyword>
<keyword evidence="1" id="KW-0805">Transcription regulation</keyword>
<keyword evidence="6" id="KW-1185">Reference proteome</keyword>
<organism evidence="5 6">
    <name type="scientific">Spirosoma profusum</name>
    <dbReference type="NCBI Taxonomy" id="2771354"/>
    <lineage>
        <taxon>Bacteria</taxon>
        <taxon>Pseudomonadati</taxon>
        <taxon>Bacteroidota</taxon>
        <taxon>Cytophagia</taxon>
        <taxon>Cytophagales</taxon>
        <taxon>Cytophagaceae</taxon>
        <taxon>Spirosoma</taxon>
    </lineage>
</organism>
<keyword evidence="2" id="KW-0238">DNA-binding</keyword>
<reference evidence="5" key="1">
    <citation type="submission" date="2020-09" db="EMBL/GenBank/DDBJ databases">
        <authorList>
            <person name="Kim M.K."/>
        </authorList>
    </citation>
    <scope>NUCLEOTIDE SEQUENCE</scope>
    <source>
        <strain evidence="5">BT702</strain>
    </source>
</reference>
<proteinExistence type="predicted"/>
<gene>
    <name evidence="5" type="ORF">IC229_24415</name>
</gene>
<evidence type="ECO:0000256" key="3">
    <source>
        <dbReference type="ARBA" id="ARBA00023163"/>
    </source>
</evidence>
<dbReference type="Gene3D" id="1.10.10.60">
    <property type="entry name" value="Homeodomain-like"/>
    <property type="match status" value="1"/>
</dbReference>
<dbReference type="AlphaFoldDB" id="A0A927ASG2"/>
<sequence length="273" mass="30494">MNYLDFIPNAQLRPYIERYAVVEASVPIGEQILFFVPPSSTGQLAINCGLANHKPNPVSGRLDQHFVTCLIGPFTRRHQYIIHGHVHTVVAYFTPTGMHTLLGVDLTSLADQTIDFQTILPADAHTLAGSVRSAEGDKAKVNQLELYLMSKLIGVKPLKRGLDTAVLLLQTKPDTVSISEVAAATGLPQRTLERRFREATGLRMKQFSRINRFLVIRSAIVSGQIRSWEDLLNQGGYYDQSHYIKEFKQFTGQPPSAYFAHNIGFDNFLLKSP</sequence>
<evidence type="ECO:0000256" key="2">
    <source>
        <dbReference type="ARBA" id="ARBA00023125"/>
    </source>
</evidence>
<name>A0A927ASG2_9BACT</name>
<protein>
    <submittedName>
        <fullName evidence="5">AraC family transcriptional regulator</fullName>
    </submittedName>
</protein>
<dbReference type="InterPro" id="IPR018060">
    <property type="entry name" value="HTH_AraC"/>
</dbReference>
<feature type="domain" description="HTH araC/xylS-type" evidence="4">
    <location>
        <begin position="163"/>
        <end position="261"/>
    </location>
</feature>
<dbReference type="InterPro" id="IPR050204">
    <property type="entry name" value="AraC_XylS_family_regulators"/>
</dbReference>
<accession>A0A927ASG2</accession>
<dbReference type="SMART" id="SM00342">
    <property type="entry name" value="HTH_ARAC"/>
    <property type="match status" value="1"/>
</dbReference>
<evidence type="ECO:0000313" key="5">
    <source>
        <dbReference type="EMBL" id="MBD2703813.1"/>
    </source>
</evidence>
<dbReference type="EMBL" id="JACWZY010000025">
    <property type="protein sequence ID" value="MBD2703813.1"/>
    <property type="molecule type" value="Genomic_DNA"/>
</dbReference>
<dbReference type="PROSITE" id="PS01124">
    <property type="entry name" value="HTH_ARAC_FAMILY_2"/>
    <property type="match status" value="1"/>
</dbReference>
<dbReference type="Pfam" id="PF20240">
    <property type="entry name" value="DUF6597"/>
    <property type="match status" value="1"/>
</dbReference>
<evidence type="ECO:0000256" key="1">
    <source>
        <dbReference type="ARBA" id="ARBA00023015"/>
    </source>
</evidence>